<dbReference type="ExpressionAtlas" id="A0A5S9WQD1">
    <property type="expression patterns" value="baseline and differential"/>
</dbReference>
<organism evidence="7 8">
    <name type="scientific">Arabidopsis thaliana</name>
    <name type="common">Mouse-ear cress</name>
    <dbReference type="NCBI Taxonomy" id="3702"/>
    <lineage>
        <taxon>Eukaryota</taxon>
        <taxon>Viridiplantae</taxon>
        <taxon>Streptophyta</taxon>
        <taxon>Embryophyta</taxon>
        <taxon>Tracheophyta</taxon>
        <taxon>Spermatophyta</taxon>
        <taxon>Magnoliopsida</taxon>
        <taxon>eudicotyledons</taxon>
        <taxon>Gunneridae</taxon>
        <taxon>Pentapetalae</taxon>
        <taxon>rosids</taxon>
        <taxon>malvids</taxon>
        <taxon>Brassicales</taxon>
        <taxon>Brassicaceae</taxon>
        <taxon>Camelineae</taxon>
        <taxon>Arabidopsis</taxon>
    </lineage>
</organism>
<reference evidence="7 8" key="1">
    <citation type="submission" date="2019-12" db="EMBL/GenBank/DDBJ databases">
        <authorList>
            <person name="Jiao W.-B."/>
            <person name="Schneeberger K."/>
        </authorList>
    </citation>
    <scope>NUCLEOTIDE SEQUENCE [LARGE SCALE GENOMIC DNA]</scope>
    <source>
        <strain evidence="8">cv. C24</strain>
    </source>
</reference>
<feature type="compositionally biased region" description="Basic residues" evidence="5">
    <location>
        <begin position="187"/>
        <end position="201"/>
    </location>
</feature>
<dbReference type="SMART" id="SM00575">
    <property type="entry name" value="ZnF_PMZ"/>
    <property type="match status" value="1"/>
</dbReference>
<feature type="compositionally biased region" description="Low complexity" evidence="5">
    <location>
        <begin position="208"/>
        <end position="221"/>
    </location>
</feature>
<dbReference type="PROSITE" id="PS50966">
    <property type="entry name" value="ZF_SWIM"/>
    <property type="match status" value="1"/>
</dbReference>
<name>A0A5S9WQD1_ARATH</name>
<evidence type="ECO:0000259" key="6">
    <source>
        <dbReference type="PROSITE" id="PS50966"/>
    </source>
</evidence>
<evidence type="ECO:0000256" key="1">
    <source>
        <dbReference type="ARBA" id="ARBA00022723"/>
    </source>
</evidence>
<feature type="compositionally biased region" description="Pro residues" evidence="5">
    <location>
        <begin position="778"/>
        <end position="788"/>
    </location>
</feature>
<dbReference type="Pfam" id="PF10551">
    <property type="entry name" value="MULE"/>
    <property type="match status" value="1"/>
</dbReference>
<dbReference type="InterPro" id="IPR018289">
    <property type="entry name" value="MULE_transposase_dom"/>
</dbReference>
<sequence length="838" mass="96354">MLYRPLLLNASRRLLFYQHAVPLKILHSAVIIKPPENSLAKGFSTCRFLLCSLMAEREVVVLCYWNCHIKHGPDGVYFEGSTPKEMRVKKNADFSRFLDELYLITGFDKQKSKLEIVARYPVVQSPNKFRYLLHPVANDIHWEKMLEVPSNHPCINSVEFYLEAKPKPNDPPPAPWSLLPMGMNPQKRQKSRHQVVGKRQKSTQQEVGDTNSGSGSGSTPTLVSGLWLEGDTMRVGLCFKDLAEMKKAVDWCSIKRRQKCLLRETEKDVYVVECERWHCKWSICASRREEDGLFEITECSGPHDCYPEHLNDFDAECIPFQIERVVRVQPTLSTAELDKWWEKKFGFALDQVVEHCSEGLVEDAKVKAIKRFFGDWDQSFRLIPKLMSVLHSSNGLLVDWQYDSLTHDPEHASFRGLFWAFSQSIQGFQHCRPLIVVDTKNLGGKYKMKLMIASAFDATNQYFPLAFAVTKEVSVDSWRWFLTRIREKVTQRQGICLISSPDPDILAVINEPGSQWKEPWAYHRFCLYHLCSKLCSVSPGFDYNMHFLVDEAGSSSQKEEVDSYMKEIKERNPEAWKWLDQFPPHQWALAHDDGRRYGIMRIDTEALFAVCKRFRKVAMAGGVMLLFGQLKDAFAESFKLSRGSLKHGDVYTEHVMEKLEEFETDSDTWVITITPLERDAYQVSMAPKKKTRLMGQSNDSTSGIVQLNDTTCTCGEFQKNKFPCLHALAVCDELKINPLQYVDDCYTVERYHKTYSAKFSPVPELSAWPEAYGVPTLIPPVIEPPPPKVSGKGKEKDTEDDHLEEDEDGDDDEEEEDDDVDDDEEDDDDVDDDEDDEW</sequence>
<evidence type="ECO:0000313" key="8">
    <source>
        <dbReference type="Proteomes" id="UP000434276"/>
    </source>
</evidence>
<dbReference type="EMBL" id="CACSHJ010000087">
    <property type="protein sequence ID" value="CAA0282809.1"/>
    <property type="molecule type" value="Genomic_DNA"/>
</dbReference>
<dbReference type="GO" id="GO:0008270">
    <property type="term" value="F:zinc ion binding"/>
    <property type="evidence" value="ECO:0007669"/>
    <property type="project" value="UniProtKB-KW"/>
</dbReference>
<dbReference type="Proteomes" id="UP000434276">
    <property type="component" value="Unassembled WGS sequence"/>
</dbReference>
<dbReference type="Pfam" id="PF04434">
    <property type="entry name" value="SWIM"/>
    <property type="match status" value="1"/>
</dbReference>
<feature type="compositionally biased region" description="Acidic residues" evidence="5">
    <location>
        <begin position="800"/>
        <end position="838"/>
    </location>
</feature>
<dbReference type="Pfam" id="PF03108">
    <property type="entry name" value="DBD_Tnp_Mut"/>
    <property type="match status" value="1"/>
</dbReference>
<dbReference type="InterPro" id="IPR004332">
    <property type="entry name" value="Transposase_MuDR"/>
</dbReference>
<evidence type="ECO:0000256" key="5">
    <source>
        <dbReference type="SAM" id="MobiDB-lite"/>
    </source>
</evidence>
<dbReference type="PANTHER" id="PTHR31973:SF195">
    <property type="entry name" value="MUDR FAMILY TRANSPOSASE"/>
    <property type="match status" value="1"/>
</dbReference>
<feature type="region of interest" description="Disordered" evidence="5">
    <location>
        <begin position="171"/>
        <end position="221"/>
    </location>
</feature>
<feature type="domain" description="SWIM-type" evidence="6">
    <location>
        <begin position="681"/>
        <end position="735"/>
    </location>
</feature>
<dbReference type="InterPro" id="IPR007527">
    <property type="entry name" value="Znf_SWIM"/>
</dbReference>
<dbReference type="OrthoDB" id="1747431at2759"/>
<evidence type="ECO:0000256" key="2">
    <source>
        <dbReference type="ARBA" id="ARBA00022771"/>
    </source>
</evidence>
<proteinExistence type="predicted"/>
<gene>
    <name evidence="7" type="ORF">C24_LOCUS3990</name>
</gene>
<keyword evidence="2 4" id="KW-0863">Zinc-finger</keyword>
<feature type="region of interest" description="Disordered" evidence="5">
    <location>
        <begin position="778"/>
        <end position="838"/>
    </location>
</feature>
<dbReference type="InterPro" id="IPR006564">
    <property type="entry name" value="Znf_PMZ"/>
</dbReference>
<keyword evidence="1" id="KW-0479">Metal-binding</keyword>
<protein>
    <recommendedName>
        <fullName evidence="6">SWIM-type domain-containing protein</fullName>
    </recommendedName>
</protein>
<accession>A0A5S9WQD1</accession>
<dbReference type="PANTHER" id="PTHR31973">
    <property type="entry name" value="POLYPROTEIN, PUTATIVE-RELATED"/>
    <property type="match status" value="1"/>
</dbReference>
<evidence type="ECO:0000256" key="4">
    <source>
        <dbReference type="PROSITE-ProRule" id="PRU00325"/>
    </source>
</evidence>
<evidence type="ECO:0000313" key="7">
    <source>
        <dbReference type="EMBL" id="CAA0282809.1"/>
    </source>
</evidence>
<dbReference type="AlphaFoldDB" id="A0A5S9WQD1"/>
<keyword evidence="3" id="KW-0862">Zinc</keyword>
<evidence type="ECO:0000256" key="3">
    <source>
        <dbReference type="ARBA" id="ARBA00022833"/>
    </source>
</evidence>